<dbReference type="EC" id="7.6.2.11" evidence="8"/>
<dbReference type="InterPro" id="IPR003439">
    <property type="entry name" value="ABC_transporter-like_ATP-bd"/>
</dbReference>
<evidence type="ECO:0000256" key="7">
    <source>
        <dbReference type="ARBA" id="ARBA00023136"/>
    </source>
</evidence>
<dbReference type="OrthoDB" id="9802264at2"/>
<dbReference type="PROSITE" id="PS50893">
    <property type="entry name" value="ABC_TRANSPORTER_2"/>
    <property type="match status" value="1"/>
</dbReference>
<dbReference type="PANTHER" id="PTHR42781">
    <property type="entry name" value="SPERMIDINE/PUTRESCINE IMPORT ATP-BINDING PROTEIN POTA"/>
    <property type="match status" value="1"/>
</dbReference>
<feature type="compositionally biased region" description="Polar residues" evidence="9">
    <location>
        <begin position="1"/>
        <end position="16"/>
    </location>
</feature>
<evidence type="ECO:0000256" key="3">
    <source>
        <dbReference type="ARBA" id="ARBA00022519"/>
    </source>
</evidence>
<dbReference type="FunFam" id="3.40.50.300:FF:000133">
    <property type="entry name" value="Spermidine/putrescine import ATP-binding protein PotA"/>
    <property type="match status" value="1"/>
</dbReference>
<dbReference type="NCBIfam" id="TIGR01187">
    <property type="entry name" value="potA"/>
    <property type="match status" value="1"/>
</dbReference>
<dbReference type="GO" id="GO:0015417">
    <property type="term" value="F:ABC-type polyamine transporter activity"/>
    <property type="evidence" value="ECO:0007669"/>
    <property type="project" value="UniProtKB-EC"/>
</dbReference>
<protein>
    <recommendedName>
        <fullName evidence="8">Spermidine/putrescine import ATP-binding protein PotA</fullName>
        <ecNumber evidence="8">7.6.2.11</ecNumber>
    </recommendedName>
</protein>
<organism evidence="11 12">
    <name type="scientific">Roseospira marina</name>
    <dbReference type="NCBI Taxonomy" id="140057"/>
    <lineage>
        <taxon>Bacteria</taxon>
        <taxon>Pseudomonadati</taxon>
        <taxon>Pseudomonadota</taxon>
        <taxon>Alphaproteobacteria</taxon>
        <taxon>Rhodospirillales</taxon>
        <taxon>Rhodospirillaceae</taxon>
        <taxon>Roseospira</taxon>
    </lineage>
</organism>
<proteinExistence type="inferred from homology"/>
<dbReference type="InterPro" id="IPR008995">
    <property type="entry name" value="Mo/tungstate-bd_C_term_dom"/>
</dbReference>
<keyword evidence="1 8" id="KW-0813">Transport</keyword>
<comment type="catalytic activity">
    <reaction evidence="8">
        <text>ATP + H2O + polyamine-[polyamine-binding protein]Side 1 = ADP + phosphate + polyamineSide 2 + [polyamine-binding protein]Side 1.</text>
        <dbReference type="EC" id="7.6.2.11"/>
    </reaction>
</comment>
<comment type="function">
    <text evidence="8">Part of the ABC transporter complex PotABCD involved in spermidine/putrescine import. Responsible for energy coupling to the transport system.</text>
</comment>
<dbReference type="Gene3D" id="2.40.50.100">
    <property type="match status" value="1"/>
</dbReference>
<evidence type="ECO:0000256" key="8">
    <source>
        <dbReference type="RuleBase" id="RU364083"/>
    </source>
</evidence>
<evidence type="ECO:0000259" key="10">
    <source>
        <dbReference type="PROSITE" id="PS50893"/>
    </source>
</evidence>
<dbReference type="SUPFAM" id="SSF50331">
    <property type="entry name" value="MOP-like"/>
    <property type="match status" value="1"/>
</dbReference>
<dbReference type="AlphaFoldDB" id="A0A5M6I7E8"/>
<dbReference type="InterPro" id="IPR050093">
    <property type="entry name" value="ABC_SmlMolc_Importer"/>
</dbReference>
<comment type="similarity">
    <text evidence="8">Belongs to the ABC transporter superfamily. Spermidine/putrescine importer (TC 3.A.1.11.1) family.</text>
</comment>
<keyword evidence="2 8" id="KW-1003">Cell membrane</keyword>
<dbReference type="SMART" id="SM00382">
    <property type="entry name" value="AAA"/>
    <property type="match status" value="1"/>
</dbReference>
<dbReference type="GO" id="GO:0005524">
    <property type="term" value="F:ATP binding"/>
    <property type="evidence" value="ECO:0007669"/>
    <property type="project" value="UniProtKB-KW"/>
</dbReference>
<dbReference type="GO" id="GO:0043190">
    <property type="term" value="C:ATP-binding cassette (ABC) transporter complex"/>
    <property type="evidence" value="ECO:0007669"/>
    <property type="project" value="InterPro"/>
</dbReference>
<evidence type="ECO:0000256" key="2">
    <source>
        <dbReference type="ARBA" id="ARBA00022475"/>
    </source>
</evidence>
<dbReference type="Proteomes" id="UP000324065">
    <property type="component" value="Unassembled WGS sequence"/>
</dbReference>
<comment type="subunit">
    <text evidence="8">The complex is composed of two ATP-binding proteins (PotA), two transmembrane proteins (PotB and PotC) and a solute-binding protein (PotD).</text>
</comment>
<name>A0A5M6I7E8_9PROT</name>
<dbReference type="InterPro" id="IPR013611">
    <property type="entry name" value="Transp-assoc_OB_typ2"/>
</dbReference>
<dbReference type="InterPro" id="IPR005893">
    <property type="entry name" value="PotA-like"/>
</dbReference>
<dbReference type="EMBL" id="VWPJ01000021">
    <property type="protein sequence ID" value="KAA5604184.1"/>
    <property type="molecule type" value="Genomic_DNA"/>
</dbReference>
<dbReference type="RefSeq" id="WP_150063661.1">
    <property type="nucleotide sequence ID" value="NZ_JACHII010000020.1"/>
</dbReference>
<dbReference type="PROSITE" id="PS00211">
    <property type="entry name" value="ABC_TRANSPORTER_1"/>
    <property type="match status" value="1"/>
</dbReference>
<dbReference type="InterPro" id="IPR027417">
    <property type="entry name" value="P-loop_NTPase"/>
</dbReference>
<evidence type="ECO:0000313" key="12">
    <source>
        <dbReference type="Proteomes" id="UP000324065"/>
    </source>
</evidence>
<keyword evidence="12" id="KW-1185">Reference proteome</keyword>
<dbReference type="Pfam" id="PF08402">
    <property type="entry name" value="TOBE_2"/>
    <property type="match status" value="1"/>
</dbReference>
<keyword evidence="4 8" id="KW-0547">Nucleotide-binding</keyword>
<keyword evidence="3" id="KW-0997">Cell inner membrane</keyword>
<dbReference type="PANTHER" id="PTHR42781:SF5">
    <property type="entry name" value="PUTRESCINE TRANSPORT ATP-BINDING PROTEIN POTG"/>
    <property type="match status" value="1"/>
</dbReference>
<feature type="domain" description="ABC transporter" evidence="10">
    <location>
        <begin position="34"/>
        <end position="264"/>
    </location>
</feature>
<evidence type="ECO:0000256" key="4">
    <source>
        <dbReference type="ARBA" id="ARBA00022741"/>
    </source>
</evidence>
<reference evidence="11 12" key="1">
    <citation type="submission" date="2019-09" db="EMBL/GenBank/DDBJ databases">
        <title>Genome sequence of Roseospira marina, one of the more divergent members of the non-sulfur purple photosynthetic bacterial family, the Rhodospirillaceae.</title>
        <authorList>
            <person name="Meyer T."/>
            <person name="Kyndt J."/>
        </authorList>
    </citation>
    <scope>NUCLEOTIDE SEQUENCE [LARGE SCALE GENOMIC DNA]</scope>
    <source>
        <strain evidence="11 12">DSM 15113</strain>
    </source>
</reference>
<accession>A0A5M6I7E8</accession>
<keyword evidence="7 8" id="KW-0472">Membrane</keyword>
<keyword evidence="5 8" id="KW-0067">ATP-binding</keyword>
<dbReference type="Pfam" id="PF00005">
    <property type="entry name" value="ABC_tran"/>
    <property type="match status" value="1"/>
</dbReference>
<dbReference type="InterPro" id="IPR017871">
    <property type="entry name" value="ABC_transporter-like_CS"/>
</dbReference>
<gene>
    <name evidence="8 11" type="primary">potA</name>
    <name evidence="11" type="ORF">F1188_17095</name>
</gene>
<evidence type="ECO:0000256" key="6">
    <source>
        <dbReference type="ARBA" id="ARBA00022967"/>
    </source>
</evidence>
<evidence type="ECO:0000256" key="5">
    <source>
        <dbReference type="ARBA" id="ARBA00022840"/>
    </source>
</evidence>
<dbReference type="InterPro" id="IPR003593">
    <property type="entry name" value="AAA+_ATPase"/>
</dbReference>
<dbReference type="SUPFAM" id="SSF52540">
    <property type="entry name" value="P-loop containing nucleoside triphosphate hydrolases"/>
    <property type="match status" value="1"/>
</dbReference>
<dbReference type="Gene3D" id="3.40.50.300">
    <property type="entry name" value="P-loop containing nucleotide triphosphate hydrolases"/>
    <property type="match status" value="1"/>
</dbReference>
<evidence type="ECO:0000313" key="11">
    <source>
        <dbReference type="EMBL" id="KAA5604184.1"/>
    </source>
</evidence>
<evidence type="ECO:0000256" key="9">
    <source>
        <dbReference type="SAM" id="MobiDB-lite"/>
    </source>
</evidence>
<comment type="caution">
    <text evidence="11">The sequence shown here is derived from an EMBL/GenBank/DDBJ whole genome shotgun (WGS) entry which is preliminary data.</text>
</comment>
<dbReference type="GO" id="GO:0015847">
    <property type="term" value="P:putrescine transport"/>
    <property type="evidence" value="ECO:0007669"/>
    <property type="project" value="UniProtKB-ARBA"/>
</dbReference>
<sequence>MTDTLVQGTHSASSRPEGSRPGAVLRRAEARPIIEIQDVVKTFGDFVAVDQVSLTIREGELFALLGGSGCGKTTLLRMLAGFERPTAGRILIGGQDMTQVPPYDRPVNMMFQSYALFPHMSVEANVAFGLRQDSLPKAEIRDRVRQMLDLVQLGPFAKRKPHHLSGGQRQRVALARSLAKHPKVLLLDEPLAALDKKLREQTQLELVGIQERVGTTFVVVTHDQEEAMTMADRVAIMDSGRIIQVDTPHALYEYPNTRYVAEFFGTVNMFQGQLIEDEPDHILIRSDALANPVYVGHGISARGGATVWVALRPEKLAISRVQPDSPHNWDQGIVEDIVYLGGISTYHIRLDSGALARVTTQNLERMAEPDITWDDRVFVSWRHDNTVVVTG</sequence>
<feature type="region of interest" description="Disordered" evidence="9">
    <location>
        <begin position="1"/>
        <end position="24"/>
    </location>
</feature>
<keyword evidence="6 8" id="KW-1278">Translocase</keyword>
<dbReference type="GO" id="GO:0016887">
    <property type="term" value="F:ATP hydrolysis activity"/>
    <property type="evidence" value="ECO:0007669"/>
    <property type="project" value="InterPro"/>
</dbReference>
<evidence type="ECO:0000256" key="1">
    <source>
        <dbReference type="ARBA" id="ARBA00022448"/>
    </source>
</evidence>